<proteinExistence type="predicted"/>
<dbReference type="AlphaFoldDB" id="A0A136KIQ4"/>
<evidence type="ECO:0000259" key="2">
    <source>
        <dbReference type="PROSITE" id="PS50943"/>
    </source>
</evidence>
<evidence type="ECO:0000256" key="1">
    <source>
        <dbReference type="ARBA" id="ARBA00023125"/>
    </source>
</evidence>
<dbReference type="Pfam" id="PF01381">
    <property type="entry name" value="HTH_3"/>
    <property type="match status" value="1"/>
</dbReference>
<dbReference type="PANTHER" id="PTHR46558">
    <property type="entry name" value="TRACRIPTIONAL REGULATORY PROTEIN-RELATED-RELATED"/>
    <property type="match status" value="1"/>
</dbReference>
<dbReference type="GO" id="GO:0003677">
    <property type="term" value="F:DNA binding"/>
    <property type="evidence" value="ECO:0007669"/>
    <property type="project" value="UniProtKB-KW"/>
</dbReference>
<dbReference type="InterPro" id="IPR001387">
    <property type="entry name" value="Cro/C1-type_HTH"/>
</dbReference>
<evidence type="ECO:0000313" key="4">
    <source>
        <dbReference type="Proteomes" id="UP000070449"/>
    </source>
</evidence>
<name>A0A136KIQ4_9BACT</name>
<dbReference type="SMART" id="SM00530">
    <property type="entry name" value="HTH_XRE"/>
    <property type="match status" value="1"/>
</dbReference>
<dbReference type="PANTHER" id="PTHR46558:SF11">
    <property type="entry name" value="HTH-TYPE TRANSCRIPTIONAL REGULATOR XRE"/>
    <property type="match status" value="1"/>
</dbReference>
<gene>
    <name evidence="3" type="primary">immR</name>
    <name evidence="3" type="ORF">UZ20_WS6002000630</name>
</gene>
<dbReference type="CDD" id="cd00093">
    <property type="entry name" value="HTH_XRE"/>
    <property type="match status" value="1"/>
</dbReference>
<evidence type="ECO:0000313" key="3">
    <source>
        <dbReference type="EMBL" id="KXK09321.1"/>
    </source>
</evidence>
<dbReference type="SUPFAM" id="SSF47413">
    <property type="entry name" value="lambda repressor-like DNA-binding domains"/>
    <property type="match status" value="1"/>
</dbReference>
<dbReference type="Gene3D" id="1.10.260.40">
    <property type="entry name" value="lambda repressor-like DNA-binding domains"/>
    <property type="match status" value="1"/>
</dbReference>
<comment type="caution">
    <text evidence="3">The sequence shown here is derived from an EMBL/GenBank/DDBJ whole genome shotgun (WGS) entry which is preliminary data.</text>
</comment>
<dbReference type="STRING" id="1617427.UZ20_WS6002000630"/>
<organism evidence="3 4">
    <name type="scientific">candidate division WS6 bacterium OLB21</name>
    <dbReference type="NCBI Taxonomy" id="1617427"/>
    <lineage>
        <taxon>Bacteria</taxon>
        <taxon>Candidatus Dojkabacteria</taxon>
    </lineage>
</organism>
<sequence>MTTFGDRVKAAREEAKLSQLQVGVALGVSDKTISGYESGRISPPIDKLHKLADLFKKPTSYFLGTDPKDYKISSRLRAVEIMLRDIRRELREIKALSQTVDLDR</sequence>
<keyword evidence="1" id="KW-0238">DNA-binding</keyword>
<dbReference type="InterPro" id="IPR010982">
    <property type="entry name" value="Lambda_DNA-bd_dom_sf"/>
</dbReference>
<dbReference type="PROSITE" id="PS50943">
    <property type="entry name" value="HTH_CROC1"/>
    <property type="match status" value="1"/>
</dbReference>
<protein>
    <submittedName>
        <fullName evidence="3">HTH-type transcriptional regulator ImmR</fullName>
    </submittedName>
</protein>
<reference evidence="3 4" key="1">
    <citation type="submission" date="2015-02" db="EMBL/GenBank/DDBJ databases">
        <title>Improved understanding of the partial-nitritation anammox process through 23 genomes representing the majority of the microbial community.</title>
        <authorList>
            <person name="Speth D.R."/>
            <person name="In T Zandt M."/>
            <person name="Guerrero Cruz S."/>
            <person name="Jetten M.S."/>
            <person name="Dutilh B.E."/>
        </authorList>
    </citation>
    <scope>NUCLEOTIDE SEQUENCE [LARGE SCALE GENOMIC DNA]</scope>
    <source>
        <strain evidence="3">OLB21</strain>
    </source>
</reference>
<accession>A0A136KIQ4</accession>
<dbReference type="EMBL" id="JYPD01000019">
    <property type="protein sequence ID" value="KXK09321.1"/>
    <property type="molecule type" value="Genomic_DNA"/>
</dbReference>
<dbReference type="Proteomes" id="UP000070449">
    <property type="component" value="Unassembled WGS sequence"/>
</dbReference>
<feature type="domain" description="HTH cro/C1-type" evidence="2">
    <location>
        <begin position="8"/>
        <end position="62"/>
    </location>
</feature>